<proteinExistence type="predicted"/>
<protein>
    <recommendedName>
        <fullName evidence="4">DUF304 domain-containing protein</fullName>
    </recommendedName>
</protein>
<dbReference type="AlphaFoldDB" id="A0A2R8CFN8"/>
<evidence type="ECO:0000256" key="1">
    <source>
        <dbReference type="SAM" id="Phobius"/>
    </source>
</evidence>
<name>A0A2R8CFN8_9RHOB</name>
<dbReference type="RefSeq" id="WP_125133739.1">
    <property type="nucleotide sequence ID" value="NZ_ONZG01000018.1"/>
</dbReference>
<dbReference type="OrthoDB" id="7667700at2"/>
<evidence type="ECO:0000313" key="2">
    <source>
        <dbReference type="EMBL" id="SPJ31245.1"/>
    </source>
</evidence>
<keyword evidence="1" id="KW-1133">Transmembrane helix</keyword>
<organism evidence="2 3">
    <name type="scientific">Falsiruegeria mediterranea M17</name>
    <dbReference type="NCBI Taxonomy" id="1200281"/>
    <lineage>
        <taxon>Bacteria</taxon>
        <taxon>Pseudomonadati</taxon>
        <taxon>Pseudomonadota</taxon>
        <taxon>Alphaproteobacteria</taxon>
        <taxon>Rhodobacterales</taxon>
        <taxon>Roseobacteraceae</taxon>
        <taxon>Falsiruegeria</taxon>
    </lineage>
</organism>
<sequence>MMQAGFQPLTLNENEQIVFSEQARVLPTLTDLIAVAVFAPTLMLVPWLIVHRLFRRTVYLITTQRVLIDESDGVAAEMALDEIVKFRGTRKSLLIVGAKRRLWVARCHDAWRFETIVERVIKCV</sequence>
<evidence type="ECO:0000313" key="3">
    <source>
        <dbReference type="Proteomes" id="UP000244898"/>
    </source>
</evidence>
<feature type="transmembrane region" description="Helical" evidence="1">
    <location>
        <begin position="32"/>
        <end position="50"/>
    </location>
</feature>
<evidence type="ECO:0008006" key="4">
    <source>
        <dbReference type="Google" id="ProtNLM"/>
    </source>
</evidence>
<accession>A0A2R8CFN8</accession>
<reference evidence="3" key="1">
    <citation type="submission" date="2018-03" db="EMBL/GenBank/DDBJ databases">
        <authorList>
            <person name="Rodrigo-Torres L."/>
            <person name="Arahal R. D."/>
            <person name="Lucena T."/>
        </authorList>
    </citation>
    <scope>NUCLEOTIDE SEQUENCE [LARGE SCALE GENOMIC DNA]</scope>
    <source>
        <strain evidence="3">CECT 7615</strain>
    </source>
</reference>
<dbReference type="EMBL" id="ONZG01000018">
    <property type="protein sequence ID" value="SPJ31245.1"/>
    <property type="molecule type" value="Genomic_DNA"/>
</dbReference>
<keyword evidence="1" id="KW-0812">Transmembrane</keyword>
<gene>
    <name evidence="2" type="ORF">TRM7615_04788</name>
</gene>
<keyword evidence="3" id="KW-1185">Reference proteome</keyword>
<keyword evidence="1" id="KW-0472">Membrane</keyword>
<dbReference type="Proteomes" id="UP000244898">
    <property type="component" value="Unassembled WGS sequence"/>
</dbReference>